<protein>
    <submittedName>
        <fullName evidence="2">Pectate lyase superfamily protein</fullName>
    </submittedName>
</protein>
<dbReference type="InterPro" id="IPR011050">
    <property type="entry name" value="Pectin_lyase_fold/virulence"/>
</dbReference>
<dbReference type="InterPro" id="IPR024535">
    <property type="entry name" value="RHGA/B-epi-like_pectate_lyase"/>
</dbReference>
<dbReference type="STRING" id="1344003.SAMN05445060_0142"/>
<evidence type="ECO:0000313" key="2">
    <source>
        <dbReference type="EMBL" id="SIR63067.1"/>
    </source>
</evidence>
<proteinExistence type="predicted"/>
<accession>A0A1N7CHW0</accession>
<feature type="domain" description="Rhamnogalacturonase A/B/Epimerase-like pectate lyase" evidence="1">
    <location>
        <begin position="7"/>
        <end position="163"/>
    </location>
</feature>
<gene>
    <name evidence="2" type="ORF">SAMN05445060_0142</name>
</gene>
<sequence>MSTLSVVSVKDYGAVGDGTTDDTTSVSNALTAARAAAKPLYFPSGTYLITAFPTVQDQDRFWGEGRWLTKILYNGTGTLATFTGKQFLEFRDLQFYATAAGARLLKLSGCFRCSFKSVIVRGNHTGANTTYQGQVGIELSDNTGGTFFTDCDIQNLGIGLRTSCIENEMAQCKFTSNWKSLYGIGGTANAGMYLVNVEFVGGTNDQTTYAHIIIDGSANSWSLVNVWMEGCKYGAVVGASGSGPTQFAMTGCKVAGRTTGVVLNACLQPTLLNVEFDQDQNSDTSPTELSINSTYCVTGASINCVSTMQDDIQFSVYPPYWFVVRKGNVHIGALDAYAVGSVGTSVPNKDYVDYRFANRSAFDASYVHTLGSVARAAGLGTGGSGYRFSQAKTLQKITIRGRTADASGNLTVQVLKNGSSTGMPSITAAAGSQVSGVTSYGTWSVAEGDILTFNVTAVGTTPGQGLTIDLFGIGAA</sequence>
<evidence type="ECO:0000313" key="3">
    <source>
        <dbReference type="Proteomes" id="UP000186218"/>
    </source>
</evidence>
<keyword evidence="2" id="KW-0456">Lyase</keyword>
<dbReference type="Pfam" id="PF12708">
    <property type="entry name" value="Pect-lyase_RHGA_epim"/>
    <property type="match status" value="1"/>
</dbReference>
<dbReference type="Gene3D" id="2.160.20.10">
    <property type="entry name" value="Single-stranded right-handed beta-helix, Pectin lyase-like"/>
    <property type="match status" value="1"/>
</dbReference>
<evidence type="ECO:0000259" key="1">
    <source>
        <dbReference type="Pfam" id="PF12708"/>
    </source>
</evidence>
<dbReference type="EMBL" id="FTNT01000001">
    <property type="protein sequence ID" value="SIR63067.1"/>
    <property type="molecule type" value="Genomic_DNA"/>
</dbReference>
<dbReference type="InterPro" id="IPR012334">
    <property type="entry name" value="Pectin_lyas_fold"/>
</dbReference>
<keyword evidence="3" id="KW-1185">Reference proteome</keyword>
<dbReference type="SUPFAM" id="SSF51126">
    <property type="entry name" value="Pectin lyase-like"/>
    <property type="match status" value="1"/>
</dbReference>
<dbReference type="Proteomes" id="UP000186218">
    <property type="component" value="Unassembled WGS sequence"/>
</dbReference>
<name>A0A1N7CHW0_9NOCA</name>
<dbReference type="RefSeq" id="WP_076475629.1">
    <property type="nucleotide sequence ID" value="NZ_FTNT01000001.1"/>
</dbReference>
<dbReference type="AlphaFoldDB" id="A0A1N7CHW0"/>
<dbReference type="GO" id="GO:0016829">
    <property type="term" value="F:lyase activity"/>
    <property type="evidence" value="ECO:0007669"/>
    <property type="project" value="UniProtKB-KW"/>
</dbReference>
<organism evidence="2 3">
    <name type="scientific">Williamsia sterculiae</name>
    <dbReference type="NCBI Taxonomy" id="1344003"/>
    <lineage>
        <taxon>Bacteria</taxon>
        <taxon>Bacillati</taxon>
        <taxon>Actinomycetota</taxon>
        <taxon>Actinomycetes</taxon>
        <taxon>Mycobacteriales</taxon>
        <taxon>Nocardiaceae</taxon>
        <taxon>Williamsia</taxon>
    </lineage>
</organism>
<dbReference type="OrthoDB" id="4478407at2"/>
<reference evidence="2 3" key="1">
    <citation type="submission" date="2017-01" db="EMBL/GenBank/DDBJ databases">
        <authorList>
            <person name="Mah S.A."/>
            <person name="Swanson W.J."/>
            <person name="Moy G.W."/>
            <person name="Vacquier V.D."/>
        </authorList>
    </citation>
    <scope>NUCLEOTIDE SEQUENCE [LARGE SCALE GENOMIC DNA]</scope>
    <source>
        <strain evidence="2 3">CPCC 203464</strain>
    </source>
</reference>